<organism evidence="1 2">
    <name type="scientific">Penicillium chermesinum</name>
    <dbReference type="NCBI Taxonomy" id="63820"/>
    <lineage>
        <taxon>Eukaryota</taxon>
        <taxon>Fungi</taxon>
        <taxon>Dikarya</taxon>
        <taxon>Ascomycota</taxon>
        <taxon>Pezizomycotina</taxon>
        <taxon>Eurotiomycetes</taxon>
        <taxon>Eurotiomycetidae</taxon>
        <taxon>Eurotiales</taxon>
        <taxon>Aspergillaceae</taxon>
        <taxon>Penicillium</taxon>
    </lineage>
</organism>
<dbReference type="RefSeq" id="XP_058333180.1">
    <property type="nucleotide sequence ID" value="XM_058474177.1"/>
</dbReference>
<dbReference type="GeneID" id="83201480"/>
<dbReference type="Proteomes" id="UP001150941">
    <property type="component" value="Unassembled WGS sequence"/>
</dbReference>
<proteinExistence type="predicted"/>
<dbReference type="AlphaFoldDB" id="A0A9W9TT02"/>
<protein>
    <submittedName>
        <fullName evidence="1">Uncharacterized protein</fullName>
    </submittedName>
</protein>
<gene>
    <name evidence="1" type="ORF">N7468_004880</name>
</gene>
<reference evidence="1" key="2">
    <citation type="journal article" date="2023" name="IMA Fungus">
        <title>Comparative genomic study of the Penicillium genus elucidates a diverse pangenome and 15 lateral gene transfer events.</title>
        <authorList>
            <person name="Petersen C."/>
            <person name="Sorensen T."/>
            <person name="Nielsen M.R."/>
            <person name="Sondergaard T.E."/>
            <person name="Sorensen J.L."/>
            <person name="Fitzpatrick D.A."/>
            <person name="Frisvad J.C."/>
            <person name="Nielsen K.L."/>
        </authorList>
    </citation>
    <scope>NUCLEOTIDE SEQUENCE</scope>
    <source>
        <strain evidence="1">IBT 19713</strain>
    </source>
</reference>
<accession>A0A9W9TT02</accession>
<evidence type="ECO:0000313" key="2">
    <source>
        <dbReference type="Proteomes" id="UP001150941"/>
    </source>
</evidence>
<sequence length="80" mass="8799">MKLIAVSLDSDLMRSFGPLESHMGQEEDPRNLGIPLVHPEKLEVCDSLNRPTEQAMVGALRRTTAAGELHAQALRAAYML</sequence>
<evidence type="ECO:0000313" key="1">
    <source>
        <dbReference type="EMBL" id="KAJ5240261.1"/>
    </source>
</evidence>
<name>A0A9W9TT02_9EURO</name>
<comment type="caution">
    <text evidence="1">The sequence shown here is derived from an EMBL/GenBank/DDBJ whole genome shotgun (WGS) entry which is preliminary data.</text>
</comment>
<reference evidence="1" key="1">
    <citation type="submission" date="2022-11" db="EMBL/GenBank/DDBJ databases">
        <authorList>
            <person name="Petersen C."/>
        </authorList>
    </citation>
    <scope>NUCLEOTIDE SEQUENCE</scope>
    <source>
        <strain evidence="1">IBT 19713</strain>
    </source>
</reference>
<dbReference type="EMBL" id="JAPQKS010000003">
    <property type="protein sequence ID" value="KAJ5240261.1"/>
    <property type="molecule type" value="Genomic_DNA"/>
</dbReference>
<keyword evidence="2" id="KW-1185">Reference proteome</keyword>